<dbReference type="Gene3D" id="3.40.50.10330">
    <property type="entry name" value="Probable inorganic polyphosphate/atp-NAD kinase, domain 1"/>
    <property type="match status" value="1"/>
</dbReference>
<keyword evidence="4" id="KW-0067">ATP-binding</keyword>
<dbReference type="InterPro" id="IPR016064">
    <property type="entry name" value="NAD/diacylglycerol_kinase_sf"/>
</dbReference>
<gene>
    <name evidence="6" type="ORF">SAMN05216290_3201</name>
</gene>
<dbReference type="PANTHER" id="PTHR12358:SF54">
    <property type="entry name" value="SPHINGOSINE KINASE RELATED PROTEIN"/>
    <property type="match status" value="1"/>
</dbReference>
<organism evidence="6 7">
    <name type="scientific">Roseivirga pacifica</name>
    <dbReference type="NCBI Taxonomy" id="1267423"/>
    <lineage>
        <taxon>Bacteria</taxon>
        <taxon>Pseudomonadati</taxon>
        <taxon>Bacteroidota</taxon>
        <taxon>Cytophagia</taxon>
        <taxon>Cytophagales</taxon>
        <taxon>Roseivirgaceae</taxon>
        <taxon>Roseivirga</taxon>
    </lineage>
</organism>
<evidence type="ECO:0000256" key="2">
    <source>
        <dbReference type="ARBA" id="ARBA00022741"/>
    </source>
</evidence>
<evidence type="ECO:0000256" key="3">
    <source>
        <dbReference type="ARBA" id="ARBA00022777"/>
    </source>
</evidence>
<dbReference type="AlphaFoldDB" id="A0A1I0R7R3"/>
<dbReference type="OrthoDB" id="9786026at2"/>
<evidence type="ECO:0000256" key="1">
    <source>
        <dbReference type="ARBA" id="ARBA00022679"/>
    </source>
</evidence>
<dbReference type="RefSeq" id="WP_090259727.1">
    <property type="nucleotide sequence ID" value="NZ_FOIR01000003.1"/>
</dbReference>
<keyword evidence="7" id="KW-1185">Reference proteome</keyword>
<evidence type="ECO:0000259" key="5">
    <source>
        <dbReference type="PROSITE" id="PS50146"/>
    </source>
</evidence>
<dbReference type="PROSITE" id="PS50146">
    <property type="entry name" value="DAGK"/>
    <property type="match status" value="1"/>
</dbReference>
<dbReference type="Pfam" id="PF19279">
    <property type="entry name" value="YegS_C"/>
    <property type="match status" value="1"/>
</dbReference>
<evidence type="ECO:0000313" key="7">
    <source>
        <dbReference type="Proteomes" id="UP000199437"/>
    </source>
</evidence>
<dbReference type="GO" id="GO:0016301">
    <property type="term" value="F:kinase activity"/>
    <property type="evidence" value="ECO:0007669"/>
    <property type="project" value="UniProtKB-KW"/>
</dbReference>
<dbReference type="GeneID" id="99987879"/>
<dbReference type="STRING" id="1267423.SAMN05216290_3201"/>
<dbReference type="InterPro" id="IPR017438">
    <property type="entry name" value="ATP-NAD_kinase_N"/>
</dbReference>
<feature type="domain" description="DAGKc" evidence="5">
    <location>
        <begin position="1"/>
        <end position="129"/>
    </location>
</feature>
<dbReference type="InterPro" id="IPR045540">
    <property type="entry name" value="YegS/DAGK_C"/>
</dbReference>
<dbReference type="PANTHER" id="PTHR12358">
    <property type="entry name" value="SPHINGOSINE KINASE"/>
    <property type="match status" value="1"/>
</dbReference>
<accession>A0A1I0R7R3</accession>
<keyword evidence="3 6" id="KW-0418">Kinase</keyword>
<reference evidence="7" key="1">
    <citation type="submission" date="2016-10" db="EMBL/GenBank/DDBJ databases">
        <authorList>
            <person name="Varghese N."/>
            <person name="Submissions S."/>
        </authorList>
    </citation>
    <scope>NUCLEOTIDE SEQUENCE [LARGE SCALE GENOMIC DNA]</scope>
    <source>
        <strain evidence="7">CGMCC 1.12402</strain>
    </source>
</reference>
<dbReference type="SMART" id="SM00046">
    <property type="entry name" value="DAGKc"/>
    <property type="match status" value="1"/>
</dbReference>
<keyword evidence="2" id="KW-0547">Nucleotide-binding</keyword>
<dbReference type="EMBL" id="FOIR01000003">
    <property type="protein sequence ID" value="SEW36632.1"/>
    <property type="molecule type" value="Genomic_DNA"/>
</dbReference>
<dbReference type="InterPro" id="IPR001206">
    <property type="entry name" value="Diacylglycerol_kinase_cat_dom"/>
</dbReference>
<evidence type="ECO:0000313" key="6">
    <source>
        <dbReference type="EMBL" id="SEW36632.1"/>
    </source>
</evidence>
<dbReference type="GO" id="GO:0005524">
    <property type="term" value="F:ATP binding"/>
    <property type="evidence" value="ECO:0007669"/>
    <property type="project" value="UniProtKB-KW"/>
</dbReference>
<name>A0A1I0R7R3_9BACT</name>
<sequence>MSKILFVINPISGDRDKEDYIHEIDSWGESLGLSIEKWETTGEDDEKKLKKVIADAQPETVVAVGGDGTVMLCAEVVKDTDVALGILPGGSANGMATEVEVPDDIRGALAVIAQEKTVMADMLLFNGKDYGLHISDVGLNAGLVKDFEEGERRGFLGYASGVASQLLNLKTFRAELVLDDQIVEEQGHMIAFANARRYGTGAILSNQGRVDDGVFEVYVLRELSLPGLAGQFFDHLDEADSYFEVYRTKKVTVNLKDPQPFQIDGETKPESTKVTVEVLPKCLKLIVGADY</sequence>
<protein>
    <submittedName>
        <fullName evidence="6">Diacylglycerol kinase family enzyme</fullName>
    </submittedName>
</protein>
<dbReference type="Pfam" id="PF00781">
    <property type="entry name" value="DAGK_cat"/>
    <property type="match status" value="1"/>
</dbReference>
<dbReference type="Gene3D" id="2.60.200.40">
    <property type="match status" value="1"/>
</dbReference>
<dbReference type="SUPFAM" id="SSF111331">
    <property type="entry name" value="NAD kinase/diacylglycerol kinase-like"/>
    <property type="match status" value="1"/>
</dbReference>
<dbReference type="InterPro" id="IPR050187">
    <property type="entry name" value="Lipid_Phosphate_FormReg"/>
</dbReference>
<evidence type="ECO:0000256" key="4">
    <source>
        <dbReference type="ARBA" id="ARBA00022840"/>
    </source>
</evidence>
<keyword evidence="1" id="KW-0808">Transferase</keyword>
<proteinExistence type="predicted"/>
<dbReference type="Proteomes" id="UP000199437">
    <property type="component" value="Unassembled WGS sequence"/>
</dbReference>